<dbReference type="GO" id="GO:0006352">
    <property type="term" value="P:DNA-templated transcription initiation"/>
    <property type="evidence" value="ECO:0007669"/>
    <property type="project" value="InterPro"/>
</dbReference>
<dbReference type="KEGG" id="snq:CP978_34375"/>
<evidence type="ECO:0000313" key="9">
    <source>
        <dbReference type="Proteomes" id="UP000325763"/>
    </source>
</evidence>
<dbReference type="Gene3D" id="1.10.10.10">
    <property type="entry name" value="Winged helix-like DNA-binding domain superfamily/Winged helix DNA-binding domain"/>
    <property type="match status" value="1"/>
</dbReference>
<accession>A0A5P2WIG5</accession>
<feature type="region of interest" description="Disordered" evidence="5">
    <location>
        <begin position="170"/>
        <end position="190"/>
    </location>
</feature>
<dbReference type="InterPro" id="IPR013249">
    <property type="entry name" value="RNA_pol_sigma70_r4_t2"/>
</dbReference>
<dbReference type="InterPro" id="IPR013325">
    <property type="entry name" value="RNA_pol_sigma_r2"/>
</dbReference>
<reference evidence="8 9" key="1">
    <citation type="submission" date="2017-09" db="EMBL/GenBank/DDBJ databases">
        <title>Streptomyces genome completion.</title>
        <authorList>
            <person name="Lee N."/>
            <person name="Cho B.-K."/>
        </authorList>
    </citation>
    <scope>NUCLEOTIDE SEQUENCE [LARGE SCALE GENOMIC DNA]</scope>
    <source>
        <strain evidence="8 9">ATCC 14899</strain>
    </source>
</reference>
<evidence type="ECO:0000256" key="4">
    <source>
        <dbReference type="ARBA" id="ARBA00023163"/>
    </source>
</evidence>
<evidence type="ECO:0000256" key="3">
    <source>
        <dbReference type="ARBA" id="ARBA00023082"/>
    </source>
</evidence>
<dbReference type="PANTHER" id="PTHR43133">
    <property type="entry name" value="RNA POLYMERASE ECF-TYPE SIGMA FACTO"/>
    <property type="match status" value="1"/>
</dbReference>
<dbReference type="PANTHER" id="PTHR43133:SF59">
    <property type="entry name" value="ECF RNA POLYMERASE SIGMA FACTOR SIGR"/>
    <property type="match status" value="1"/>
</dbReference>
<feature type="compositionally biased region" description="Low complexity" evidence="5">
    <location>
        <begin position="174"/>
        <end position="190"/>
    </location>
</feature>
<dbReference type="InterPro" id="IPR014284">
    <property type="entry name" value="RNA_pol_sigma-70_dom"/>
</dbReference>
<keyword evidence="2" id="KW-0805">Transcription regulation</keyword>
<comment type="similarity">
    <text evidence="1">Belongs to the sigma-70 factor family. ECF subfamily.</text>
</comment>
<organism evidence="8 9">
    <name type="scientific">Streptomyces nodosus</name>
    <dbReference type="NCBI Taxonomy" id="40318"/>
    <lineage>
        <taxon>Bacteria</taxon>
        <taxon>Bacillati</taxon>
        <taxon>Actinomycetota</taxon>
        <taxon>Actinomycetes</taxon>
        <taxon>Kitasatosporales</taxon>
        <taxon>Streptomycetaceae</taxon>
        <taxon>Streptomyces</taxon>
    </lineage>
</organism>
<evidence type="ECO:0000259" key="7">
    <source>
        <dbReference type="Pfam" id="PF08281"/>
    </source>
</evidence>
<dbReference type="CDD" id="cd06171">
    <property type="entry name" value="Sigma70_r4"/>
    <property type="match status" value="1"/>
</dbReference>
<dbReference type="NCBIfam" id="TIGR02937">
    <property type="entry name" value="sigma70-ECF"/>
    <property type="match status" value="1"/>
</dbReference>
<dbReference type="SUPFAM" id="SSF88946">
    <property type="entry name" value="Sigma2 domain of RNA polymerase sigma factors"/>
    <property type="match status" value="1"/>
</dbReference>
<evidence type="ECO:0000256" key="5">
    <source>
        <dbReference type="SAM" id="MobiDB-lite"/>
    </source>
</evidence>
<evidence type="ECO:0000259" key="6">
    <source>
        <dbReference type="Pfam" id="PF04542"/>
    </source>
</evidence>
<dbReference type="InterPro" id="IPR007627">
    <property type="entry name" value="RNA_pol_sigma70_r2"/>
</dbReference>
<dbReference type="AlphaFoldDB" id="A0A5P2WIG5"/>
<dbReference type="OrthoDB" id="9803470at2"/>
<dbReference type="GO" id="GO:0016987">
    <property type="term" value="F:sigma factor activity"/>
    <property type="evidence" value="ECO:0007669"/>
    <property type="project" value="UniProtKB-KW"/>
</dbReference>
<dbReference type="EMBL" id="CP023747">
    <property type="protein sequence ID" value="QEV43683.1"/>
    <property type="molecule type" value="Genomic_DNA"/>
</dbReference>
<dbReference type="Pfam" id="PF08281">
    <property type="entry name" value="Sigma70_r4_2"/>
    <property type="match status" value="1"/>
</dbReference>
<keyword evidence="4" id="KW-0804">Transcription</keyword>
<name>A0A5P2WIG5_9ACTN</name>
<evidence type="ECO:0000256" key="1">
    <source>
        <dbReference type="ARBA" id="ARBA00010641"/>
    </source>
</evidence>
<feature type="domain" description="RNA polymerase sigma-70 region 2" evidence="6">
    <location>
        <begin position="17"/>
        <end position="76"/>
    </location>
</feature>
<dbReference type="GO" id="GO:0003677">
    <property type="term" value="F:DNA binding"/>
    <property type="evidence" value="ECO:0007669"/>
    <property type="project" value="InterPro"/>
</dbReference>
<feature type="domain" description="RNA polymerase sigma factor 70 region 4 type 2" evidence="7">
    <location>
        <begin position="113"/>
        <end position="163"/>
    </location>
</feature>
<dbReference type="Proteomes" id="UP000325763">
    <property type="component" value="Chromosome"/>
</dbReference>
<evidence type="ECO:0000313" key="8">
    <source>
        <dbReference type="EMBL" id="QEV43683.1"/>
    </source>
</evidence>
<dbReference type="InterPro" id="IPR013324">
    <property type="entry name" value="RNA_pol_sigma_r3/r4-like"/>
</dbReference>
<protein>
    <submittedName>
        <fullName evidence="8">Sigma-70 family RNA polymerase sigma factor</fullName>
    </submittedName>
</protein>
<dbReference type="SUPFAM" id="SSF88659">
    <property type="entry name" value="Sigma3 and sigma4 domains of RNA polymerase sigma factors"/>
    <property type="match status" value="1"/>
</dbReference>
<gene>
    <name evidence="8" type="ORF">CP978_34375</name>
</gene>
<keyword evidence="3" id="KW-0731">Sigma factor</keyword>
<dbReference type="InterPro" id="IPR036388">
    <property type="entry name" value="WH-like_DNA-bd_sf"/>
</dbReference>
<dbReference type="Gene3D" id="1.10.1740.10">
    <property type="match status" value="1"/>
</dbReference>
<dbReference type="Pfam" id="PF04542">
    <property type="entry name" value="Sigma70_r2"/>
    <property type="match status" value="1"/>
</dbReference>
<evidence type="ECO:0000256" key="2">
    <source>
        <dbReference type="ARBA" id="ARBA00023015"/>
    </source>
</evidence>
<proteinExistence type="inferred from homology"/>
<sequence length="190" mass="20992">MARSDEEWAEEAVGYTSTLFSAAYRMTHNSADAEDLVQETFFRAHKNCESFRGTHLRAWLSRILTNTFINAYNARKLRPEVMGLEGYDRPADPTGIGRDPAEAALDRLPDDVLRTALTSLPAPFLRTVLLADVEGYSYKEIARITDVPIGTVMSRLSRGRQALRTYLTDHATEPSAPDPASVPVSTATTG</sequence>
<dbReference type="InterPro" id="IPR039425">
    <property type="entry name" value="RNA_pol_sigma-70-like"/>
</dbReference>